<comment type="similarity">
    <text evidence="3">Belongs to the major facilitator superfamily. TCR/Tet family.</text>
</comment>
<evidence type="ECO:0000313" key="11">
    <source>
        <dbReference type="Proteomes" id="UP000240572"/>
    </source>
</evidence>
<feature type="transmembrane region" description="Helical" evidence="8">
    <location>
        <begin position="104"/>
        <end position="125"/>
    </location>
</feature>
<dbReference type="InterPro" id="IPR005829">
    <property type="entry name" value="Sugar_transporter_CS"/>
</dbReference>
<evidence type="ECO:0000256" key="3">
    <source>
        <dbReference type="ARBA" id="ARBA00007520"/>
    </source>
</evidence>
<evidence type="ECO:0000256" key="7">
    <source>
        <dbReference type="ARBA" id="ARBA00023136"/>
    </source>
</evidence>
<dbReference type="EMBL" id="PYGD01000001">
    <property type="protein sequence ID" value="PSK95320.1"/>
    <property type="molecule type" value="Genomic_DNA"/>
</dbReference>
<organism evidence="10 11">
    <name type="scientific">Taibaiella chishuiensis</name>
    <dbReference type="NCBI Taxonomy" id="1434707"/>
    <lineage>
        <taxon>Bacteria</taxon>
        <taxon>Pseudomonadati</taxon>
        <taxon>Bacteroidota</taxon>
        <taxon>Chitinophagia</taxon>
        <taxon>Chitinophagales</taxon>
        <taxon>Chitinophagaceae</taxon>
        <taxon>Taibaiella</taxon>
    </lineage>
</organism>
<sequence length="440" mass="47476">MNTPKKAAIGFIFVTLLIDVMGWGLIIPVMADLIAQLKKIPVNQASPYGAILLSVFAITQFLFAPVIGNLSDKFGRRPVLLLSLLGFGIDYIILALAPAYGWLFIGRVIAGITGASFTTATAYIADVSTDETTRAKNFGMIGAAFGLGFVLGPALGALLATWGIRAPFYAAAALCLLNCLYGYFFLPESLSKENRRPFDWKRANPFGALKFLTRHPEIGGLAASFFLIYLGAQAVQGNWNFFTIYRFNWSEKMVGISLAVVGVLVGAVQAGLTRVVNPKIGNEKSIYLGLSLYTLGLVLFAFASQSWMMFAFLVPYCLGGICGPSLQSVISGHVPANQQGELQGALTGLMSLTTIVGPLIMNSTFSYFTTDKAPFYFPGIHFLIGACCMLVSILITYKVLSREKKDHPELLPVIKGADDGSHTEINLAASAEDNKHTPLH</sequence>
<dbReference type="PRINTS" id="PR01035">
    <property type="entry name" value="TCRTETA"/>
</dbReference>
<dbReference type="OrthoDB" id="9793283at2"/>
<evidence type="ECO:0000256" key="2">
    <source>
        <dbReference type="ARBA" id="ARBA00004141"/>
    </source>
</evidence>
<comment type="subcellular location">
    <subcellularLocation>
        <location evidence="2">Membrane</location>
        <topology evidence="2">Multi-pass membrane protein</topology>
    </subcellularLocation>
</comment>
<dbReference type="GO" id="GO:0022857">
    <property type="term" value="F:transmembrane transporter activity"/>
    <property type="evidence" value="ECO:0007669"/>
    <property type="project" value="InterPro"/>
</dbReference>
<comment type="caution">
    <text evidence="10">The sequence shown here is derived from an EMBL/GenBank/DDBJ whole genome shotgun (WGS) entry which is preliminary data.</text>
</comment>
<dbReference type="InterPro" id="IPR011701">
    <property type="entry name" value="MFS"/>
</dbReference>
<dbReference type="Pfam" id="PF07690">
    <property type="entry name" value="MFS_1"/>
    <property type="match status" value="1"/>
</dbReference>
<evidence type="ECO:0000256" key="4">
    <source>
        <dbReference type="ARBA" id="ARBA00022448"/>
    </source>
</evidence>
<comment type="function">
    <text evidence="1">Resistance to tetracycline by an active tetracycline efflux. This is an energy-dependent process that decreases the accumulation of the antibiotic in whole cells. This protein functions as a metal-tetracycline/H(+) antiporter.</text>
</comment>
<dbReference type="CDD" id="cd17388">
    <property type="entry name" value="MFS_TetA"/>
    <property type="match status" value="1"/>
</dbReference>
<feature type="transmembrane region" description="Helical" evidence="8">
    <location>
        <begin position="7"/>
        <end position="27"/>
    </location>
</feature>
<reference evidence="10 11" key="1">
    <citation type="submission" date="2018-03" db="EMBL/GenBank/DDBJ databases">
        <title>Genomic Encyclopedia of Type Strains, Phase III (KMG-III): the genomes of soil and plant-associated and newly described type strains.</title>
        <authorList>
            <person name="Whitman W."/>
        </authorList>
    </citation>
    <scope>NUCLEOTIDE SEQUENCE [LARGE SCALE GENOMIC DNA]</scope>
    <source>
        <strain evidence="10 11">CGMCC 1.12700</strain>
    </source>
</reference>
<feature type="transmembrane region" description="Helical" evidence="8">
    <location>
        <begin position="255"/>
        <end position="273"/>
    </location>
</feature>
<accession>A0A2P8DDL9</accession>
<keyword evidence="5 8" id="KW-0812">Transmembrane</keyword>
<dbReference type="InterPro" id="IPR036259">
    <property type="entry name" value="MFS_trans_sf"/>
</dbReference>
<dbReference type="AlphaFoldDB" id="A0A2P8DDL9"/>
<keyword evidence="6 8" id="KW-1133">Transmembrane helix</keyword>
<evidence type="ECO:0000259" key="9">
    <source>
        <dbReference type="PROSITE" id="PS50850"/>
    </source>
</evidence>
<evidence type="ECO:0000256" key="8">
    <source>
        <dbReference type="SAM" id="Phobius"/>
    </source>
</evidence>
<dbReference type="PANTHER" id="PTHR23504:SF15">
    <property type="entry name" value="MAJOR FACILITATOR SUPERFAMILY (MFS) PROFILE DOMAIN-CONTAINING PROTEIN"/>
    <property type="match status" value="1"/>
</dbReference>
<protein>
    <submittedName>
        <fullName evidence="10">DHA1 family tetracycline resistance protein-like MFS transporter</fullName>
    </submittedName>
</protein>
<dbReference type="Proteomes" id="UP000240572">
    <property type="component" value="Unassembled WGS sequence"/>
</dbReference>
<dbReference type="InterPro" id="IPR020846">
    <property type="entry name" value="MFS_dom"/>
</dbReference>
<keyword evidence="7 8" id="KW-0472">Membrane</keyword>
<dbReference type="PROSITE" id="PS00216">
    <property type="entry name" value="SUGAR_TRANSPORT_1"/>
    <property type="match status" value="1"/>
</dbReference>
<evidence type="ECO:0000256" key="6">
    <source>
        <dbReference type="ARBA" id="ARBA00022989"/>
    </source>
</evidence>
<feature type="domain" description="Major facilitator superfamily (MFS) profile" evidence="9">
    <location>
        <begin position="8"/>
        <end position="404"/>
    </location>
</feature>
<feature type="transmembrane region" description="Helical" evidence="8">
    <location>
        <begin position="137"/>
        <end position="162"/>
    </location>
</feature>
<name>A0A2P8DDL9_9BACT</name>
<feature type="transmembrane region" description="Helical" evidence="8">
    <location>
        <begin position="47"/>
        <end position="67"/>
    </location>
</feature>
<feature type="transmembrane region" description="Helical" evidence="8">
    <location>
        <begin position="309"/>
        <end position="330"/>
    </location>
</feature>
<proteinExistence type="inferred from homology"/>
<dbReference type="InterPro" id="IPR001958">
    <property type="entry name" value="Tet-R_TetA/multi-R_MdtG-like"/>
</dbReference>
<evidence type="ECO:0000313" key="10">
    <source>
        <dbReference type="EMBL" id="PSK95320.1"/>
    </source>
</evidence>
<dbReference type="PROSITE" id="PS50850">
    <property type="entry name" value="MFS"/>
    <property type="match status" value="1"/>
</dbReference>
<dbReference type="Gene3D" id="1.20.1250.20">
    <property type="entry name" value="MFS general substrate transporter like domains"/>
    <property type="match status" value="1"/>
</dbReference>
<feature type="transmembrane region" description="Helical" evidence="8">
    <location>
        <begin position="79"/>
        <end position="98"/>
    </location>
</feature>
<gene>
    <name evidence="10" type="ORF">B0I18_1011488</name>
</gene>
<dbReference type="RefSeq" id="WP_106521981.1">
    <property type="nucleotide sequence ID" value="NZ_PYGD01000001.1"/>
</dbReference>
<feature type="transmembrane region" description="Helical" evidence="8">
    <location>
        <begin position="342"/>
        <end position="360"/>
    </location>
</feature>
<evidence type="ECO:0000256" key="1">
    <source>
        <dbReference type="ARBA" id="ARBA00003279"/>
    </source>
</evidence>
<dbReference type="GO" id="GO:0016020">
    <property type="term" value="C:membrane"/>
    <property type="evidence" value="ECO:0007669"/>
    <property type="project" value="UniProtKB-SubCell"/>
</dbReference>
<feature type="transmembrane region" description="Helical" evidence="8">
    <location>
        <begin position="285"/>
        <end position="303"/>
    </location>
</feature>
<dbReference type="SUPFAM" id="SSF103473">
    <property type="entry name" value="MFS general substrate transporter"/>
    <property type="match status" value="1"/>
</dbReference>
<feature type="transmembrane region" description="Helical" evidence="8">
    <location>
        <begin position="168"/>
        <end position="186"/>
    </location>
</feature>
<feature type="transmembrane region" description="Helical" evidence="8">
    <location>
        <begin position="380"/>
        <end position="400"/>
    </location>
</feature>
<keyword evidence="4" id="KW-0813">Transport</keyword>
<evidence type="ECO:0000256" key="5">
    <source>
        <dbReference type="ARBA" id="ARBA00022692"/>
    </source>
</evidence>
<dbReference type="PANTHER" id="PTHR23504">
    <property type="entry name" value="MAJOR FACILITATOR SUPERFAMILY DOMAIN-CONTAINING PROTEIN 10"/>
    <property type="match status" value="1"/>
</dbReference>
<feature type="transmembrane region" description="Helical" evidence="8">
    <location>
        <begin position="218"/>
        <end position="235"/>
    </location>
</feature>
<keyword evidence="11" id="KW-1185">Reference proteome</keyword>